<gene>
    <name evidence="2" type="ORF">GCM10023153_32650</name>
</gene>
<name>A0ABP8KBF9_9MICO</name>
<dbReference type="InterPro" id="IPR037523">
    <property type="entry name" value="VOC_core"/>
</dbReference>
<protein>
    <submittedName>
        <fullName evidence="2">VOC family protein</fullName>
    </submittedName>
</protein>
<evidence type="ECO:0000259" key="1">
    <source>
        <dbReference type="PROSITE" id="PS51819"/>
    </source>
</evidence>
<proteinExistence type="predicted"/>
<dbReference type="SUPFAM" id="SSF54593">
    <property type="entry name" value="Glyoxalase/Bleomycin resistance protein/Dihydroxybiphenyl dioxygenase"/>
    <property type="match status" value="1"/>
</dbReference>
<dbReference type="PANTHER" id="PTHR39175:SF1">
    <property type="entry name" value="FAMILY PROTEIN, PUTATIVE (AFU_ORTHOLOGUE AFUA_3G15060)-RELATED"/>
    <property type="match status" value="1"/>
</dbReference>
<dbReference type="RefSeq" id="WP_159903456.1">
    <property type="nucleotide sequence ID" value="NZ_BAABFX010000049.1"/>
</dbReference>
<sequence length="128" mass="14218">MQFHHVQIALPAGQEEQARRFYSDALGLTEVGKPPDLAGRGGCWFRHLDGEITTLEIHLGVEEPFTPARKAHPAILVDSVQALKDLGDRIDQAGFEVSWAERSTFAGYERFHCKDPFGNRIEVMAAAT</sequence>
<evidence type="ECO:0000313" key="3">
    <source>
        <dbReference type="Proteomes" id="UP001500390"/>
    </source>
</evidence>
<keyword evidence="3" id="KW-1185">Reference proteome</keyword>
<comment type="caution">
    <text evidence="2">The sequence shown here is derived from an EMBL/GenBank/DDBJ whole genome shotgun (WGS) entry which is preliminary data.</text>
</comment>
<dbReference type="PANTHER" id="PTHR39175">
    <property type="entry name" value="FAMILY PROTEIN, PUTATIVE (AFU_ORTHOLOGUE AFUA_3G15060)-RELATED"/>
    <property type="match status" value="1"/>
</dbReference>
<evidence type="ECO:0000313" key="2">
    <source>
        <dbReference type="EMBL" id="GAA4403044.1"/>
    </source>
</evidence>
<accession>A0ABP8KBF9</accession>
<dbReference type="Gene3D" id="3.10.180.10">
    <property type="entry name" value="2,3-Dihydroxybiphenyl 1,2-Dioxygenase, domain 1"/>
    <property type="match status" value="1"/>
</dbReference>
<reference evidence="3" key="1">
    <citation type="journal article" date="2019" name="Int. J. Syst. Evol. Microbiol.">
        <title>The Global Catalogue of Microorganisms (GCM) 10K type strain sequencing project: providing services to taxonomists for standard genome sequencing and annotation.</title>
        <authorList>
            <consortium name="The Broad Institute Genomics Platform"/>
            <consortium name="The Broad Institute Genome Sequencing Center for Infectious Disease"/>
            <person name="Wu L."/>
            <person name="Ma J."/>
        </authorList>
    </citation>
    <scope>NUCLEOTIDE SEQUENCE [LARGE SCALE GENOMIC DNA]</scope>
    <source>
        <strain evidence="3">JCM 17738</strain>
    </source>
</reference>
<dbReference type="InterPro" id="IPR004360">
    <property type="entry name" value="Glyas_Fos-R_dOase_dom"/>
</dbReference>
<dbReference type="Pfam" id="PF00903">
    <property type="entry name" value="Glyoxalase"/>
    <property type="match status" value="1"/>
</dbReference>
<feature type="domain" description="VOC" evidence="1">
    <location>
        <begin position="2"/>
        <end position="126"/>
    </location>
</feature>
<dbReference type="Proteomes" id="UP001500390">
    <property type="component" value="Unassembled WGS sequence"/>
</dbReference>
<dbReference type="InterPro" id="IPR029068">
    <property type="entry name" value="Glyas_Bleomycin-R_OHBP_Dase"/>
</dbReference>
<organism evidence="2 3">
    <name type="scientific">Ornithinibacter aureus</name>
    <dbReference type="NCBI Taxonomy" id="622664"/>
    <lineage>
        <taxon>Bacteria</taxon>
        <taxon>Bacillati</taxon>
        <taxon>Actinomycetota</taxon>
        <taxon>Actinomycetes</taxon>
        <taxon>Micrococcales</taxon>
        <taxon>Intrasporangiaceae</taxon>
        <taxon>Ornithinibacter</taxon>
    </lineage>
</organism>
<dbReference type="EMBL" id="BAABFX010000049">
    <property type="protein sequence ID" value="GAA4403044.1"/>
    <property type="molecule type" value="Genomic_DNA"/>
</dbReference>
<dbReference type="PROSITE" id="PS51819">
    <property type="entry name" value="VOC"/>
    <property type="match status" value="1"/>
</dbReference>